<protein>
    <submittedName>
        <fullName evidence="2">Transposase InsO and inactivated derivatives</fullName>
    </submittedName>
</protein>
<reference evidence="2 3" key="1">
    <citation type="submission" date="2016-10" db="EMBL/GenBank/DDBJ databases">
        <authorList>
            <person name="de Groot N.N."/>
        </authorList>
    </citation>
    <scope>NUCLEOTIDE SEQUENCE [LARGE SCALE GENOMIC DNA]</scope>
    <source>
        <strain evidence="2 3">CGMCC 1.12333</strain>
    </source>
</reference>
<feature type="domain" description="Integrase catalytic" evidence="1">
    <location>
        <begin position="105"/>
        <end position="270"/>
    </location>
</feature>
<dbReference type="GO" id="GO:0003676">
    <property type="term" value="F:nucleic acid binding"/>
    <property type="evidence" value="ECO:0007669"/>
    <property type="project" value="InterPro"/>
</dbReference>
<keyword evidence="3" id="KW-1185">Reference proteome</keyword>
<dbReference type="InterPro" id="IPR001584">
    <property type="entry name" value="Integrase_cat-core"/>
</dbReference>
<dbReference type="AlphaFoldDB" id="A0A1I7IBT1"/>
<dbReference type="NCBIfam" id="NF033516">
    <property type="entry name" value="transpos_IS3"/>
    <property type="match status" value="1"/>
</dbReference>
<dbReference type="InterPro" id="IPR048020">
    <property type="entry name" value="Transpos_IS3"/>
</dbReference>
<dbReference type="PANTHER" id="PTHR46889:SF4">
    <property type="entry name" value="TRANSPOSASE INSO FOR INSERTION SEQUENCE ELEMENT IS911B-RELATED"/>
    <property type="match status" value="1"/>
</dbReference>
<dbReference type="SUPFAM" id="SSF53098">
    <property type="entry name" value="Ribonuclease H-like"/>
    <property type="match status" value="1"/>
</dbReference>
<sequence length="277" mass="32582">MCKVLKVSRIGYYAWLKITPSKRSLENDMLIDKIRKIYRLHKGIYGSPRITKELLANQISISRPRVARLMRKAGLKSIVQRKFVTTTNSKHHHPVAENVLNRDFRADKKAQKWVLDITYIRTRQGWLYLTIIMDLADRKVIGWATSKTMETKNTIVSAWKMAIANRPIHQELIFHSDQGIQYASNEFRSILSATGKVTQSMSRRGNCWDNAVAESFFKSLKTEWVYHYKYQTRDQARLSLFEYIETYYNTRRRHSKLGYLTPLEFEIKLDNNNRIAA</sequence>
<dbReference type="Proteomes" id="UP000199138">
    <property type="component" value="Unassembled WGS sequence"/>
</dbReference>
<dbReference type="Gene3D" id="3.30.420.10">
    <property type="entry name" value="Ribonuclease H-like superfamily/Ribonuclease H"/>
    <property type="match status" value="1"/>
</dbReference>
<dbReference type="InterPro" id="IPR050900">
    <property type="entry name" value="Transposase_IS3/IS150/IS904"/>
</dbReference>
<organism evidence="2 3">
    <name type="scientific">Pustulibacterium marinum</name>
    <dbReference type="NCBI Taxonomy" id="1224947"/>
    <lineage>
        <taxon>Bacteria</taxon>
        <taxon>Pseudomonadati</taxon>
        <taxon>Bacteroidota</taxon>
        <taxon>Flavobacteriia</taxon>
        <taxon>Flavobacteriales</taxon>
        <taxon>Flavobacteriaceae</taxon>
        <taxon>Pustulibacterium</taxon>
    </lineage>
</organism>
<dbReference type="InterPro" id="IPR012337">
    <property type="entry name" value="RNaseH-like_sf"/>
</dbReference>
<accession>A0A1I7IBT1</accession>
<dbReference type="GO" id="GO:0015074">
    <property type="term" value="P:DNA integration"/>
    <property type="evidence" value="ECO:0007669"/>
    <property type="project" value="InterPro"/>
</dbReference>
<gene>
    <name evidence="2" type="ORF">SAMN05216480_11480</name>
</gene>
<dbReference type="Pfam" id="PF13333">
    <property type="entry name" value="rve_2"/>
    <property type="match status" value="1"/>
</dbReference>
<dbReference type="Pfam" id="PF13276">
    <property type="entry name" value="HTH_21"/>
    <property type="match status" value="1"/>
</dbReference>
<evidence type="ECO:0000313" key="2">
    <source>
        <dbReference type="EMBL" id="SFU70422.1"/>
    </source>
</evidence>
<dbReference type="InterPro" id="IPR036397">
    <property type="entry name" value="RNaseH_sf"/>
</dbReference>
<dbReference type="PANTHER" id="PTHR46889">
    <property type="entry name" value="TRANSPOSASE INSF FOR INSERTION SEQUENCE IS3B-RELATED"/>
    <property type="match status" value="1"/>
</dbReference>
<dbReference type="EMBL" id="FPBK01000014">
    <property type="protein sequence ID" value="SFU70422.1"/>
    <property type="molecule type" value="Genomic_DNA"/>
</dbReference>
<name>A0A1I7IBT1_9FLAO</name>
<dbReference type="Pfam" id="PF00665">
    <property type="entry name" value="rve"/>
    <property type="match status" value="1"/>
</dbReference>
<dbReference type="PROSITE" id="PS50994">
    <property type="entry name" value="INTEGRASE"/>
    <property type="match status" value="1"/>
</dbReference>
<proteinExistence type="predicted"/>
<evidence type="ECO:0000259" key="1">
    <source>
        <dbReference type="PROSITE" id="PS50994"/>
    </source>
</evidence>
<evidence type="ECO:0000313" key="3">
    <source>
        <dbReference type="Proteomes" id="UP000199138"/>
    </source>
</evidence>
<dbReference type="InterPro" id="IPR025948">
    <property type="entry name" value="HTH-like_dom"/>
</dbReference>